<dbReference type="PANTHER" id="PTHR12483:SF27">
    <property type="entry name" value="COPPER TRANSPORT PROTEIN CTR1"/>
    <property type="match status" value="1"/>
</dbReference>
<keyword evidence="5" id="KW-0813">Transport</keyword>
<dbReference type="KEGG" id="kng:KNAG_0A07730"/>
<dbReference type="GO" id="GO:0015677">
    <property type="term" value="P:copper ion import"/>
    <property type="evidence" value="ECO:0007669"/>
    <property type="project" value="EnsemblFungi"/>
</dbReference>
<evidence type="ECO:0000256" key="4">
    <source>
        <dbReference type="ARBA" id="ARBA00023136"/>
    </source>
</evidence>
<evidence type="ECO:0000256" key="5">
    <source>
        <dbReference type="RuleBase" id="RU367022"/>
    </source>
</evidence>
<dbReference type="AlphaFoldDB" id="J7R0T8"/>
<dbReference type="OrthoDB" id="73901at2759"/>
<dbReference type="PANTHER" id="PTHR12483">
    <property type="entry name" value="SOLUTE CARRIER FAMILY 31 COPPER TRANSPORTERS"/>
    <property type="match status" value="1"/>
</dbReference>
<accession>J7R0T8</accession>
<comment type="subcellular location">
    <subcellularLocation>
        <location evidence="1 5">Membrane</location>
        <topology evidence="1 5">Multi-pass membrane protein</topology>
    </subcellularLocation>
</comment>
<evidence type="ECO:0000256" key="2">
    <source>
        <dbReference type="ARBA" id="ARBA00022692"/>
    </source>
</evidence>
<dbReference type="Proteomes" id="UP000006310">
    <property type="component" value="Chromosome 1"/>
</dbReference>
<dbReference type="OMA" id="LKRWDIQ"/>
<dbReference type="GO" id="GO:0005375">
    <property type="term" value="F:copper ion transmembrane transporter activity"/>
    <property type="evidence" value="ECO:0007669"/>
    <property type="project" value="UniProtKB-UniRule"/>
</dbReference>
<protein>
    <recommendedName>
        <fullName evidence="5">Copper transport protein</fullName>
    </recommendedName>
</protein>
<evidence type="ECO:0000313" key="8">
    <source>
        <dbReference type="Proteomes" id="UP000006310"/>
    </source>
</evidence>
<keyword evidence="5" id="KW-0406">Ion transport</keyword>
<evidence type="ECO:0000256" key="1">
    <source>
        <dbReference type="ARBA" id="ARBA00004141"/>
    </source>
</evidence>
<reference evidence="7 8" key="1">
    <citation type="journal article" date="2011" name="Proc. Natl. Acad. Sci. U.S.A.">
        <title>Evolutionary erosion of yeast sex chromosomes by mating-type switching accidents.</title>
        <authorList>
            <person name="Gordon J.L."/>
            <person name="Armisen D."/>
            <person name="Proux-Wera E."/>
            <person name="Oheigeartaigh S.S."/>
            <person name="Byrne K.P."/>
            <person name="Wolfe K.H."/>
        </authorList>
    </citation>
    <scope>NUCLEOTIDE SEQUENCE [LARGE SCALE GENOMIC DNA]</scope>
    <source>
        <strain evidence="8">ATCC MYA-139 / BCRC 22969 / CBS 8797 / CCRC 22969 / KCTC 17520 / NBRC 10181 / NCYC 3082</strain>
    </source>
</reference>
<dbReference type="GO" id="GO:0005886">
    <property type="term" value="C:plasma membrane"/>
    <property type="evidence" value="ECO:0007669"/>
    <property type="project" value="EnsemblFungi"/>
</dbReference>
<keyword evidence="5" id="KW-0186">Copper</keyword>
<evidence type="ECO:0000313" key="7">
    <source>
        <dbReference type="EMBL" id="CCK68425.1"/>
    </source>
</evidence>
<keyword evidence="8" id="KW-1185">Reference proteome</keyword>
<keyword evidence="5" id="KW-0187">Copper transport</keyword>
<feature type="transmembrane region" description="Helical" evidence="5">
    <location>
        <begin position="140"/>
        <end position="164"/>
    </location>
</feature>
<organism evidence="7 8">
    <name type="scientific">Huiozyma naganishii (strain ATCC MYA-139 / BCRC 22969 / CBS 8797 / KCTC 17520 / NBRC 10181 / NCYC 3082 / Yp74L-3)</name>
    <name type="common">Yeast</name>
    <name type="synonym">Kazachstania naganishii</name>
    <dbReference type="NCBI Taxonomy" id="1071383"/>
    <lineage>
        <taxon>Eukaryota</taxon>
        <taxon>Fungi</taxon>
        <taxon>Dikarya</taxon>
        <taxon>Ascomycota</taxon>
        <taxon>Saccharomycotina</taxon>
        <taxon>Saccharomycetes</taxon>
        <taxon>Saccharomycetales</taxon>
        <taxon>Saccharomycetaceae</taxon>
        <taxon>Huiozyma</taxon>
    </lineage>
</organism>
<keyword evidence="2 5" id="KW-0812">Transmembrane</keyword>
<gene>
    <name evidence="7" type="primary">KNAG0A07730</name>
    <name evidence="7" type="ordered locus">KNAG_0A07730</name>
</gene>
<proteinExistence type="inferred from homology"/>
<feature type="region of interest" description="Disordered" evidence="6">
    <location>
        <begin position="73"/>
        <end position="103"/>
    </location>
</feature>
<dbReference type="RefSeq" id="XP_022462671.1">
    <property type="nucleotide sequence ID" value="XM_022611243.1"/>
</dbReference>
<name>J7R0T8_HUIN7</name>
<comment type="similarity">
    <text evidence="5">Belongs to the copper transporter (Ctr) (TC 1.A.56) family. SLC31A subfamily.</text>
</comment>
<feature type="transmembrane region" description="Helical" evidence="5">
    <location>
        <begin position="244"/>
        <end position="261"/>
    </location>
</feature>
<dbReference type="Pfam" id="PF04145">
    <property type="entry name" value="Ctr"/>
    <property type="match status" value="1"/>
</dbReference>
<keyword evidence="4 5" id="KW-0472">Membrane</keyword>
<dbReference type="InterPro" id="IPR007274">
    <property type="entry name" value="Cop_transporter"/>
</dbReference>
<keyword evidence="3 5" id="KW-1133">Transmembrane helix</keyword>
<evidence type="ECO:0000256" key="6">
    <source>
        <dbReference type="SAM" id="MobiDB-lite"/>
    </source>
</evidence>
<dbReference type="eggNOG" id="ENOG502QVCV">
    <property type="taxonomic scope" value="Eukaryota"/>
</dbReference>
<evidence type="ECO:0000256" key="3">
    <source>
        <dbReference type="ARBA" id="ARBA00022989"/>
    </source>
</evidence>
<dbReference type="STRING" id="1071383.J7R0T8"/>
<sequence>MESMSMESMSMESMSGMGSPTSTMAMAMGSISSSVVASLMTMGSATASASMDMDMGSASATSAMVMSSGTAMHHGGMSNSSSDSMDGMSNSSSDSMSGMSNSSSDSMSGMSMHMNYYLTRKFEHYPVVFEKLYATHKRQAFGIFVLILAASFVYKFLLFVNWCLEVHWFKKWDTSMKSENLRSIVAGKGAAVGMTEVSETDSSKSKESYVDSNGLQMGSPLPQLPNLMFDIFAPNFIDLFHDSIRLLLIFTSTMIIYMLMLAAMSFVLTYVFAVIVGLTVSEVFFNRCKMALLKRWDIQRELDKINRCPGGAACRCGRHRQTAAGGEQCGCAAVDNNLERKIERDMSENAKLQEQGNDMDANLMPAEKFQ</sequence>
<reference evidence="8" key="2">
    <citation type="submission" date="2012-08" db="EMBL/GenBank/DDBJ databases">
        <title>Genome sequence of Kazachstania naganishii.</title>
        <authorList>
            <person name="Gordon J.L."/>
            <person name="Armisen D."/>
            <person name="Proux-Wera E."/>
            <person name="OhEigeartaigh S.S."/>
            <person name="Byrne K.P."/>
            <person name="Wolfe K.H."/>
        </authorList>
    </citation>
    <scope>NUCLEOTIDE SEQUENCE [LARGE SCALE GENOMIC DNA]</scope>
    <source>
        <strain evidence="8">ATCC MYA-139 / BCRC 22969 / CBS 8797 / CCRC 22969 / KCTC 17520 / NBRC 10181 / NCYC 3082</strain>
    </source>
</reference>
<dbReference type="GeneID" id="34524060"/>
<dbReference type="HOGENOM" id="CLU_819370_0_0_1"/>
<dbReference type="EMBL" id="HE978314">
    <property type="protein sequence ID" value="CCK68425.1"/>
    <property type="molecule type" value="Genomic_DNA"/>
</dbReference>